<organism evidence="2 3">
    <name type="scientific">Paraburkholderia bengalensis</name>
    <dbReference type="NCBI Taxonomy" id="2747562"/>
    <lineage>
        <taxon>Bacteria</taxon>
        <taxon>Pseudomonadati</taxon>
        <taxon>Pseudomonadota</taxon>
        <taxon>Betaproteobacteria</taxon>
        <taxon>Burkholderiales</taxon>
        <taxon>Burkholderiaceae</taxon>
        <taxon>Paraburkholderia</taxon>
    </lineage>
</organism>
<protein>
    <submittedName>
        <fullName evidence="2">Class I SAM-dependent methyltransferase</fullName>
    </submittedName>
</protein>
<dbReference type="Proteomes" id="UP001386437">
    <property type="component" value="Unassembled WGS sequence"/>
</dbReference>
<dbReference type="RefSeq" id="WP_336597278.1">
    <property type="nucleotide sequence ID" value="NZ_JACFYJ010000007.1"/>
</dbReference>
<dbReference type="PANTHER" id="PTHR43861:SF3">
    <property type="entry name" value="PUTATIVE (AFU_ORTHOLOGUE AFUA_2G14390)-RELATED"/>
    <property type="match status" value="1"/>
</dbReference>
<keyword evidence="3" id="KW-1185">Reference proteome</keyword>
<dbReference type="EMBL" id="JACFYJ010000007">
    <property type="protein sequence ID" value="MEI5996869.1"/>
    <property type="molecule type" value="Genomic_DNA"/>
</dbReference>
<reference evidence="2 3" key="1">
    <citation type="journal article" date="2022" name="Arch. Microbiol.">
        <title>Paraburkholderia bengalensis sp. nov. isolated from roots of Oryza sativa, IR64.</title>
        <authorList>
            <person name="Nag P."/>
            <person name="Mondal N."/>
            <person name="Sarkar J."/>
            <person name="Das S."/>
        </authorList>
    </citation>
    <scope>NUCLEOTIDE SEQUENCE [LARGE SCALE GENOMIC DNA]</scope>
    <source>
        <strain evidence="2 3">IR64_4_BI</strain>
    </source>
</reference>
<accession>A0ABU8IMZ8</accession>
<evidence type="ECO:0000313" key="3">
    <source>
        <dbReference type="Proteomes" id="UP001386437"/>
    </source>
</evidence>
<keyword evidence="2" id="KW-0489">Methyltransferase</keyword>
<comment type="caution">
    <text evidence="2">The sequence shown here is derived from an EMBL/GenBank/DDBJ whole genome shotgun (WGS) entry which is preliminary data.</text>
</comment>
<sequence length="322" mass="35762">MGVVEAPPGDTSVFYRDDYYGKNESETIGYADYAFTAEHGLLWAQLLVQALKPAGRVLDVGCADGFLLRKLGDAYEKFGIEVNKKAANTAAAAGVTMVADDVLSPAVAAQLGGSLDVVTSIATFEHVLDLRRAFTTALSLLKPDGVLVFEIPLISETRDNNDWFNGSYEHIYYPTIPGLERLFSSYDDLFVSGFESDIKGYGSTYIGVVTRQQEMSVRVDHLVKAMKQTDLQALTEQEKALNLAYNVVHSFHPTPERVLALPVLLQRAYSHALVTRLTQLWYTDSVNAVNADWYEGQARNWRNAYEQLEKMTPRDAGEQSQD</sequence>
<dbReference type="GO" id="GO:0032259">
    <property type="term" value="P:methylation"/>
    <property type="evidence" value="ECO:0007669"/>
    <property type="project" value="UniProtKB-KW"/>
</dbReference>
<evidence type="ECO:0000256" key="1">
    <source>
        <dbReference type="ARBA" id="ARBA00022679"/>
    </source>
</evidence>
<dbReference type="GO" id="GO:0008168">
    <property type="term" value="F:methyltransferase activity"/>
    <property type="evidence" value="ECO:0007669"/>
    <property type="project" value="UniProtKB-KW"/>
</dbReference>
<dbReference type="CDD" id="cd02440">
    <property type="entry name" value="AdoMet_MTases"/>
    <property type="match status" value="1"/>
</dbReference>
<dbReference type="InterPro" id="IPR029063">
    <property type="entry name" value="SAM-dependent_MTases_sf"/>
</dbReference>
<name>A0ABU8IMZ8_9BURK</name>
<gene>
    <name evidence="2" type="ORF">H3V53_06530</name>
</gene>
<keyword evidence="1" id="KW-0808">Transferase</keyword>
<evidence type="ECO:0000313" key="2">
    <source>
        <dbReference type="EMBL" id="MEI5996869.1"/>
    </source>
</evidence>
<dbReference type="Pfam" id="PF13489">
    <property type="entry name" value="Methyltransf_23"/>
    <property type="match status" value="1"/>
</dbReference>
<dbReference type="Gene3D" id="3.40.50.150">
    <property type="entry name" value="Vaccinia Virus protein VP39"/>
    <property type="match status" value="1"/>
</dbReference>
<dbReference type="SUPFAM" id="SSF53335">
    <property type="entry name" value="S-adenosyl-L-methionine-dependent methyltransferases"/>
    <property type="match status" value="1"/>
</dbReference>
<dbReference type="PANTHER" id="PTHR43861">
    <property type="entry name" value="TRANS-ACONITATE 2-METHYLTRANSFERASE-RELATED"/>
    <property type="match status" value="1"/>
</dbReference>
<proteinExistence type="predicted"/>